<feature type="compositionally biased region" description="Basic and acidic residues" evidence="1">
    <location>
        <begin position="387"/>
        <end position="398"/>
    </location>
</feature>
<name>A0A166TLV6_9AGAM</name>
<keyword evidence="4" id="KW-1185">Reference proteome</keyword>
<organism evidence="3 4">
    <name type="scientific">Athelia psychrophila</name>
    <dbReference type="NCBI Taxonomy" id="1759441"/>
    <lineage>
        <taxon>Eukaryota</taxon>
        <taxon>Fungi</taxon>
        <taxon>Dikarya</taxon>
        <taxon>Basidiomycota</taxon>
        <taxon>Agaricomycotina</taxon>
        <taxon>Agaricomycetes</taxon>
        <taxon>Agaricomycetidae</taxon>
        <taxon>Atheliales</taxon>
        <taxon>Atheliaceae</taxon>
        <taxon>Athelia</taxon>
    </lineage>
</organism>
<evidence type="ECO:0000259" key="2">
    <source>
        <dbReference type="Pfam" id="PF20411"/>
    </source>
</evidence>
<dbReference type="InterPro" id="IPR046520">
    <property type="entry name" value="DUF6697"/>
</dbReference>
<feature type="region of interest" description="Disordered" evidence="1">
    <location>
        <begin position="333"/>
        <end position="408"/>
    </location>
</feature>
<reference evidence="3 4" key="1">
    <citation type="journal article" date="2016" name="Mol. Biol. Evol.">
        <title>Comparative Genomics of Early-Diverging Mushroom-Forming Fungi Provides Insights into the Origins of Lignocellulose Decay Capabilities.</title>
        <authorList>
            <person name="Nagy L.G."/>
            <person name="Riley R."/>
            <person name="Tritt A."/>
            <person name="Adam C."/>
            <person name="Daum C."/>
            <person name="Floudas D."/>
            <person name="Sun H."/>
            <person name="Yadav J.S."/>
            <person name="Pangilinan J."/>
            <person name="Larsson K.H."/>
            <person name="Matsuura K."/>
            <person name="Barry K."/>
            <person name="Labutti K."/>
            <person name="Kuo R."/>
            <person name="Ohm R.A."/>
            <person name="Bhattacharya S.S."/>
            <person name="Shirouzu T."/>
            <person name="Yoshinaga Y."/>
            <person name="Martin F.M."/>
            <person name="Grigoriev I.V."/>
            <person name="Hibbett D.S."/>
        </authorList>
    </citation>
    <scope>NUCLEOTIDE SEQUENCE [LARGE SCALE GENOMIC DNA]</scope>
    <source>
        <strain evidence="3 4">CBS 109695</strain>
    </source>
</reference>
<evidence type="ECO:0000256" key="1">
    <source>
        <dbReference type="SAM" id="MobiDB-lite"/>
    </source>
</evidence>
<feature type="domain" description="DUF6697" evidence="2">
    <location>
        <begin position="126"/>
        <end position="318"/>
    </location>
</feature>
<evidence type="ECO:0000313" key="4">
    <source>
        <dbReference type="Proteomes" id="UP000076532"/>
    </source>
</evidence>
<dbReference type="Proteomes" id="UP000076532">
    <property type="component" value="Unassembled WGS sequence"/>
</dbReference>
<dbReference type="EMBL" id="KV417492">
    <property type="protein sequence ID" value="KZP30756.1"/>
    <property type="molecule type" value="Genomic_DNA"/>
</dbReference>
<evidence type="ECO:0000313" key="3">
    <source>
        <dbReference type="EMBL" id="KZP30756.1"/>
    </source>
</evidence>
<protein>
    <recommendedName>
        <fullName evidence="2">DUF6697 domain-containing protein</fullName>
    </recommendedName>
</protein>
<dbReference type="OrthoDB" id="3176940at2759"/>
<dbReference type="STRING" id="436010.A0A166TLV6"/>
<gene>
    <name evidence="3" type="ORF">FIBSPDRAFT_883882</name>
</gene>
<accession>A0A166TLV6</accession>
<dbReference type="AlphaFoldDB" id="A0A166TLV6"/>
<sequence>MHAVKDEPKEVQIPMVQPGPTRTSALGLGLPTLKVKLEHGVSRRLVIDYIEVPSLALLEKKRKREQLEESDVKGLAESGKPKIKKLKILPNIDLATICRRLDVLGPQSQRDLDIKLPGQVECLAAPHAFFSDTWGGGRVSTCPNIGKDKAKEHQYRDFMYPSIEYNPALPLIAGAAGLIFEANGLDDLHNIDGDEDPTEYRLIVKLPQQPALWLYIGQCLYLRGPPLTQQEWLSQDPKLKSAWSRAVIEQAWGRTVRIRVYLRKQLGREPTPQEMAEDSGETKATAEDIRKAFDRGDEFLGVAILKPVGYDEEFQRQNYERFPEWNRITQDQKKVKDLAKKMKSKKGSRAQSPNTAPKSKKVERRDSSSEIEQMTDDNVESDGGGEMADRVEAKDIRYIPRGTRTRPR</sequence>
<proteinExistence type="predicted"/>
<dbReference type="Pfam" id="PF20411">
    <property type="entry name" value="DUF6697"/>
    <property type="match status" value="1"/>
</dbReference>